<protein>
    <recommendedName>
        <fullName evidence="12">MSP domain-containing protein</fullName>
    </recommendedName>
</protein>
<feature type="region of interest" description="Disordered" evidence="7">
    <location>
        <begin position="2417"/>
        <end position="2466"/>
    </location>
</feature>
<dbReference type="PANTHER" id="PTHR23053">
    <property type="entry name" value="DLEC1 DELETED IN LUNG AND ESOPHAGEAL CANCER 1"/>
    <property type="match status" value="1"/>
</dbReference>
<dbReference type="Proteomes" id="UP000179807">
    <property type="component" value="Unassembled WGS sequence"/>
</dbReference>
<evidence type="ECO:0000256" key="5">
    <source>
        <dbReference type="ARBA" id="ARBA00023273"/>
    </source>
</evidence>
<dbReference type="GO" id="GO:0005930">
    <property type="term" value="C:axoneme"/>
    <property type="evidence" value="ECO:0007669"/>
    <property type="project" value="TreeGrafter"/>
</dbReference>
<feature type="region of interest" description="Disordered" evidence="7">
    <location>
        <begin position="1938"/>
        <end position="1967"/>
    </location>
</feature>
<dbReference type="PANTHER" id="PTHR23053:SF0">
    <property type="entry name" value="HYDROCEPHALUS-INDUCING PROTEIN HOMOLOG"/>
    <property type="match status" value="1"/>
</dbReference>
<dbReference type="InterPro" id="IPR013783">
    <property type="entry name" value="Ig-like_fold"/>
</dbReference>
<dbReference type="InterPro" id="IPR008962">
    <property type="entry name" value="PapD-like_sf"/>
</dbReference>
<evidence type="ECO:0000313" key="11">
    <source>
        <dbReference type="Proteomes" id="UP000179807"/>
    </source>
</evidence>
<dbReference type="InterPro" id="IPR053879">
    <property type="entry name" value="HYDIN_VesB_CFA65-like_Ig"/>
</dbReference>
<gene>
    <name evidence="10" type="ORF">TRFO_24017</name>
</gene>
<dbReference type="EMBL" id="MLAK01000688">
    <property type="protein sequence ID" value="OHT07738.1"/>
    <property type="molecule type" value="Genomic_DNA"/>
</dbReference>
<reference evidence="10" key="1">
    <citation type="submission" date="2016-10" db="EMBL/GenBank/DDBJ databases">
        <authorList>
            <person name="Benchimol M."/>
            <person name="Almeida L.G."/>
            <person name="Vasconcelos A.T."/>
            <person name="Perreira-Neves A."/>
            <person name="Rosa I.A."/>
            <person name="Tasca T."/>
            <person name="Bogo M.R."/>
            <person name="de Souza W."/>
        </authorList>
    </citation>
    <scope>NUCLEOTIDE SEQUENCE [LARGE SCALE GENOMIC DNA]</scope>
    <source>
        <strain evidence="10">K</strain>
    </source>
</reference>
<dbReference type="VEuPathDB" id="TrichDB:TRFO_24017"/>
<dbReference type="RefSeq" id="XP_068360874.1">
    <property type="nucleotide sequence ID" value="XM_068503507.1"/>
</dbReference>
<dbReference type="SUPFAM" id="SSF52540">
    <property type="entry name" value="P-loop containing nucleoside triphosphate hydrolases"/>
    <property type="match status" value="1"/>
</dbReference>
<evidence type="ECO:0000259" key="9">
    <source>
        <dbReference type="Pfam" id="PF24291"/>
    </source>
</evidence>
<dbReference type="Gene3D" id="3.40.50.300">
    <property type="entry name" value="P-loop containing nucleotide triphosphate hydrolases"/>
    <property type="match status" value="1"/>
</dbReference>
<dbReference type="InterPro" id="IPR027417">
    <property type="entry name" value="P-loop_NTPase"/>
</dbReference>
<comment type="caution">
    <text evidence="10">The sequence shown here is derived from an EMBL/GenBank/DDBJ whole genome shotgun (WGS) entry which is preliminary data.</text>
</comment>
<evidence type="ECO:0000256" key="3">
    <source>
        <dbReference type="ARBA" id="ARBA00022490"/>
    </source>
</evidence>
<dbReference type="SUPFAM" id="SSF49354">
    <property type="entry name" value="PapD-like"/>
    <property type="match status" value="1"/>
</dbReference>
<dbReference type="OrthoDB" id="442692at2759"/>
<keyword evidence="5" id="KW-0966">Cell projection</keyword>
<evidence type="ECO:0000256" key="4">
    <source>
        <dbReference type="ARBA" id="ARBA00023069"/>
    </source>
</evidence>
<dbReference type="InterPro" id="IPR033305">
    <property type="entry name" value="Hydin-like"/>
</dbReference>
<comment type="subcellular location">
    <subcellularLocation>
        <location evidence="1">Cell projection</location>
        <location evidence="1">Cilium</location>
    </subcellularLocation>
    <subcellularLocation>
        <location evidence="2">Cytoplasm</location>
    </subcellularLocation>
</comment>
<dbReference type="GO" id="GO:1904158">
    <property type="term" value="P:axonemal central apparatus assembly"/>
    <property type="evidence" value="ECO:0007669"/>
    <property type="project" value="TreeGrafter"/>
</dbReference>
<sequence length="2752" mass="309892">MTLPITAKCVCPSISIVNKEIQLGEIFLNYQYTTNLILRNESIYPAKFEYVDCDDESNLEAFIAPAKFSGIIAPKGDSEVPFYIKPIQLGHMKFVRMIRIAGSDDPPLKFSMTCACIGPKIKLSSNNIDFGVINVLQETDSILTITNDSLIPAEFKAEIESSSGLFSLKHKNGSLEPGQSIEFPITAKLDDSLEFSGKLTLLFRHLTPIVLPIHAKGTGSGLVASIDMNKIDMEYIFTGVPILKKFQIQNFSRRAQEIKWCNLKPTVVAKSEQTPFFTFKVEPEQYIIQPKEIIEYYFTFSCNSPCIFSVKPVCEVTVNKKKFELFKPHLKGEFVKPTVEFSENTLTFTYIHDIEKEEELTGGFFSREVISPSQQLLVPMSYPNSLKNVAELPLVVSARVNPPFFVEPCNFLLEPDELAEFEIIFKPEFKKDFTSQTIDSKIIFSFEENPQQYFINLRALLIFPNLSFTPDVVNFGSMLKHTEESRTIKVTNTSAVPVTFIWELLPKQKGVEISKIFDVYPIRGEVGVNETIDIHVTFFALDRDYENSFEGIAVCHVIGGPDYVINLSGSSAAVEYQLGPKTIDFGTKYFAENLHSSITLTNSSDIPLSYQVKIPKHYSMSQLTVEPSSGTLAVGNTQKFNVNTVPGFPSFLKDSFLIQIGKVVDEEINVQVNCAFPQIQTTFPRAEDDAPSQMISQQHNFEPSYENFTKIESQILMERLHELFKNATAYRNQLKKMTMTNFSKITNFNGFVLSRFFIDFGSLTLGEIRNFQYFVKVVSPYPISFEFDTHTIEGTGFAIEPTSFVDIPPETELEINVSFDATRRTLKTVSEEIYKIPIMFSADLASMLTLSASLSMPEISMTESHFNFETTLIGQTRTMSFQVANPIKIPVEFIIDDAQSPGQRNKADNGVFTATPKTGILLPASFQNIDITFAPQLGKNYSMTFPITVKHNSTTMHFTVTGTGVELKLQFVPPRLKFPTIKPYEEPLSSEFEIVNPNEYPIEVFAPQFDLEVENEILSRKFKEIQDAEMGNDNTEELRVTMGSSLSLQQDKVKKFSMCIIVNGPSKSGKTTVSRFISEILDGFPIISLKELWKDLTEQNCENPEDFINVFTTTISTNECVRGFIIDGLDGLPEPPETEPFLTQQMKQKHPPENPFTPAPGENKTSYETALKYVLEGLSGQYVFQVALQAKAEAIQKHQQAYQEEEKKQKENEDNEEIERLLNMDEEDYLKLSEEEQRIIDQKRIEYRKRILQAEGIDLMEVLSNAVKPAPIPEPVTKNGKRGLGNSLKNASALKSTASIKSPRGSQRQVKKPPPKRGATALSDPNDFSIACFQFTLGRIAKMIENGGITFQAFDPEVITEKKCETALRQQINSVLLDSNLEIEEIQKQITEFLPNLDDIKNKALKRMIPEPKNFVPRYTSDEPNLELLPALKQFTIVNKEPPGEFPVFEKFSSNGKNRRKSVKPVIDTSLTDDLDIMKYTKRYLLEPGQRETITVEYQSEEIGSFNGNLMFSIDSCRTTIFNFPVKGMCIYPDVQRDPESIFEHIVPSLTNKTSYAYVDELEEFHFGALVIGKERTKNQPFQYRQSMKFVNDSPFETEVSAFLRESGPKSIWKLEDSSLVIPPGESKEMFICFHPVVPETYKNVVDIYVKDNPEPFSYTFVGVACSPSLELSTTSLDFEKLLLKQEKKMEIILNNPNPIPAIWRLNKPNQLQGLFSFSDVEGTVPARNKGKLYVTYTSSKPQVIKKQIQLEVLDNTKTKTYNSHHITLMAESFDVTFDFLYPKGFDHINIGTMKVGQSKTFNCTLKNRGKYPSNFSFAFSKPAYARAITVKPDTGTLGPNEKPLNVVFTVCTNKVLHLNHQTACVLTVSDAISGTEMAKIDVKMTIDSVFSEYTIDQKELIDFGSLSTGKSTTKDWVITNVGSFPFDFEIHPKIDVVEPPSGAQNRQKRGRKVAAKPSPARGGKKGKLQVGFFSISQATGTIQPGASSTIKIDFGGSTAQKSDNGIILKISDVAPKDPAHKGLELRLIGNTYVPGIDVSDIEKIFTGQNLCLRYDILKNDTNAFLEDDQTFHFSPSILGKKTSIDILLRNIFPVPCTVDASVRPNANSKKKPDSNYPFKLSTESVVIPPLSNTSIQLFFSPTIEGNFTGIFKAEVRGSTDPTTKLLKFSVEGIATLPKLALHEDQVVKMTDKNGKPLFSFGKTLVNTKKEKHICIKNTGVIPARVSLAANSSKQFMLMNLDTNKEFIVEPQRMFDLVVLFAPLQTQRSEYSLLVNVLDNESSNFALNFVGEGFAEDIIFEGIPGDEGNLVIKDTVVGHVQTATFTMRNVCDNDVRFVWIENNDFHFSPRVGHLRKGKAKLIRVSFFTEKPVNYNNIKINCQWTKIELQDKDSPDWDDSMTTVKFVQRDSLLPQFGITPPALPDEKSRTLSGRKFPMRKPNNTFNRTNLSSARRNRKRNTPTPPNAPIVTEVTGDLVKVVEIKNEPIFTQCPGKCPDVALTLSAISDFIKYEISDTEIQFAATMMFESRITNVTVKNTGNIRFDYTWQTNKFTTLHSDYAKTHHSPFSVQPQTGFIEAGKETVFQIRFSPEEVDDFMSTLVCDIPFLTNNQPPPSIYVTGFSRRPLCHFNVDLSDYITAGRRHPDYTYPLPEGVRVIELFSSGIGKRSLKKFEVINATSHPYEINWNCDPEHKNEAIACETTNALVSSGTRYSIAFSYMPKSVKSVEALWIFTIPEHSITVPFLVVGRIMPK</sequence>
<evidence type="ECO:0000256" key="6">
    <source>
        <dbReference type="SAM" id="Coils"/>
    </source>
</evidence>
<dbReference type="GeneID" id="94838211"/>
<keyword evidence="4" id="KW-0969">Cilium</keyword>
<evidence type="ECO:0000259" key="8">
    <source>
        <dbReference type="Pfam" id="PF22544"/>
    </source>
</evidence>
<dbReference type="Pfam" id="PF24291">
    <property type="entry name" value="Ig_CFAP65"/>
    <property type="match status" value="1"/>
</dbReference>
<feature type="region of interest" description="Disordered" evidence="7">
    <location>
        <begin position="1295"/>
        <end position="1323"/>
    </location>
</feature>
<feature type="compositionally biased region" description="Polar residues" evidence="7">
    <location>
        <begin position="2440"/>
        <end position="2451"/>
    </location>
</feature>
<feature type="domain" description="CFAP65 tenth Ig-like" evidence="9">
    <location>
        <begin position="862"/>
        <end position="966"/>
    </location>
</feature>
<keyword evidence="3" id="KW-0963">Cytoplasm</keyword>
<feature type="compositionally biased region" description="Polar residues" evidence="7">
    <location>
        <begin position="1295"/>
        <end position="1308"/>
    </location>
</feature>
<dbReference type="GO" id="GO:0003341">
    <property type="term" value="P:cilium movement"/>
    <property type="evidence" value="ECO:0007669"/>
    <property type="project" value="TreeGrafter"/>
</dbReference>
<dbReference type="Pfam" id="PF22544">
    <property type="entry name" value="HYDIN_VesB_CFA65-like_Ig"/>
    <property type="match status" value="1"/>
</dbReference>
<evidence type="ECO:0008006" key="12">
    <source>
        <dbReference type="Google" id="ProtNLM"/>
    </source>
</evidence>
<name>A0A1J4K9V9_9EUKA</name>
<keyword evidence="6" id="KW-0175">Coiled coil</keyword>
<proteinExistence type="predicted"/>
<evidence type="ECO:0000256" key="1">
    <source>
        <dbReference type="ARBA" id="ARBA00004138"/>
    </source>
</evidence>
<feature type="coiled-coil region" evidence="6">
    <location>
        <begin position="1188"/>
        <end position="1235"/>
    </location>
</feature>
<keyword evidence="11" id="KW-1185">Reference proteome</keyword>
<dbReference type="Gene3D" id="2.60.40.10">
    <property type="entry name" value="Immunoglobulins"/>
    <property type="match status" value="14"/>
</dbReference>
<organism evidence="10 11">
    <name type="scientific">Tritrichomonas foetus</name>
    <dbReference type="NCBI Taxonomy" id="1144522"/>
    <lineage>
        <taxon>Eukaryota</taxon>
        <taxon>Metamonada</taxon>
        <taxon>Parabasalia</taxon>
        <taxon>Tritrichomonadida</taxon>
        <taxon>Tritrichomonadidae</taxon>
        <taxon>Tritrichomonas</taxon>
    </lineage>
</organism>
<accession>A0A1J4K9V9</accession>
<dbReference type="InterPro" id="IPR056305">
    <property type="entry name" value="Ig_CFAP65_10th"/>
</dbReference>
<evidence type="ECO:0000256" key="7">
    <source>
        <dbReference type="SAM" id="MobiDB-lite"/>
    </source>
</evidence>
<evidence type="ECO:0000313" key="10">
    <source>
        <dbReference type="EMBL" id="OHT07738.1"/>
    </source>
</evidence>
<evidence type="ECO:0000256" key="2">
    <source>
        <dbReference type="ARBA" id="ARBA00004496"/>
    </source>
</evidence>
<feature type="domain" description="HYDIN/VesB/CFA65-like Ig-like" evidence="8">
    <location>
        <begin position="1668"/>
        <end position="1759"/>
    </location>
</feature>